<comment type="caution">
    <text evidence="11">The sequence shown here is derived from an EMBL/GenBank/DDBJ whole genome shotgun (WGS) entry which is preliminary data.</text>
</comment>
<keyword evidence="5" id="KW-0325">Glycoprotein</keyword>
<evidence type="ECO:0000256" key="1">
    <source>
        <dbReference type="ARBA" id="ARBA00004589"/>
    </source>
</evidence>
<proteinExistence type="inferred from homology"/>
<evidence type="ECO:0000256" key="5">
    <source>
        <dbReference type="ARBA" id="ARBA00022622"/>
    </source>
</evidence>
<evidence type="ECO:0000256" key="3">
    <source>
        <dbReference type="ARBA" id="ARBA00010031"/>
    </source>
</evidence>
<dbReference type="GO" id="GO:0098552">
    <property type="term" value="C:side of membrane"/>
    <property type="evidence" value="ECO:0007669"/>
    <property type="project" value="UniProtKB-KW"/>
</dbReference>
<feature type="compositionally biased region" description="Low complexity" evidence="9">
    <location>
        <begin position="222"/>
        <end position="243"/>
    </location>
</feature>
<feature type="compositionally biased region" description="Low complexity" evidence="9">
    <location>
        <begin position="333"/>
        <end position="349"/>
    </location>
</feature>
<sequence length="602" mass="62387">MKPTYAFLAGLAAQQAAATWNLSGKPFKSPQYANNECSDKQKNGFDWSDLKNGDSNFQYGDFDFSAGWKCATSVGKRDLLSKRTFGNKAIVNKCSKEKPASFGCNKKKDGFSITTIDVSVEFDTEVDLHYTMTDGSLCKQKSVPCKKEGSTIENTQCGGAKSVDVYLGSKHKGEKTECEIGFHHIGFDCSPPKEYNPPSPPQGPPSSAPVVSKPASTPPPAESTAPPQSTPLASSTPASTPASCNGGSGEGCPPVQTPPAQSTPAETPYPSSPPFSNSSLPLPPTYETTEVPLPSYESSTVTPVLSSSTVVPSPPSQESSTTPCNGAYGESCGASSTPPSPPASSNGASVPPPPPSSAKTPVPETSSAPPSQSSYPPSSYPPPTVGEVLPTCMNTWLQISTEDCKDNTAADCYCKNAKFTKNVIDCVQAWCETDEETKSTLQYLVGICAQYVPENPSLVEDCPNDTFNPPTTPTGGAGSTGVPVNTPAASITPTPSKPVTTIVYGSTSLTVPQVHFTTETPVAGATPTAPVGLVPGVAPPQTPATTTVAPYPIPSTLKPSFQPTGTGAIRPSSPAQFTGAASPSRVEAKHVVLAAALAFFAL</sequence>
<evidence type="ECO:0000259" key="10">
    <source>
        <dbReference type="Pfam" id="PF05730"/>
    </source>
</evidence>
<feature type="region of interest" description="Disordered" evidence="9">
    <location>
        <begin position="191"/>
        <end position="382"/>
    </location>
</feature>
<comment type="similarity">
    <text evidence="3">Belongs to the RBT5 family.</text>
</comment>
<name>A0A8K0VZY7_9PLEO</name>
<evidence type="ECO:0000256" key="7">
    <source>
        <dbReference type="ARBA" id="ARBA00023157"/>
    </source>
</evidence>
<dbReference type="GO" id="GO:0005576">
    <property type="term" value="C:extracellular region"/>
    <property type="evidence" value="ECO:0007669"/>
    <property type="project" value="UniProtKB-SubCell"/>
</dbReference>
<gene>
    <name evidence="11" type="ORF">FB567DRAFT_441107</name>
</gene>
<evidence type="ECO:0000313" key="11">
    <source>
        <dbReference type="EMBL" id="KAH7088586.1"/>
    </source>
</evidence>
<dbReference type="Proteomes" id="UP000813461">
    <property type="component" value="Unassembled WGS sequence"/>
</dbReference>
<keyword evidence="6" id="KW-0732">Signal</keyword>
<comment type="subcellular location">
    <subcellularLocation>
        <location evidence="1">Membrane</location>
        <topology evidence="1">Lipid-anchor</topology>
        <topology evidence="1">GPI-anchor</topology>
    </subcellularLocation>
    <subcellularLocation>
        <location evidence="2">Secreted</location>
    </subcellularLocation>
</comment>
<accession>A0A8K0VZY7</accession>
<keyword evidence="7" id="KW-1015">Disulfide bond</keyword>
<keyword evidence="8" id="KW-0449">Lipoprotein</keyword>
<feature type="domain" description="CFEM" evidence="10">
    <location>
        <begin position="386"/>
        <end position="449"/>
    </location>
</feature>
<dbReference type="AlphaFoldDB" id="A0A8K0VZY7"/>
<dbReference type="InterPro" id="IPR008427">
    <property type="entry name" value="Extracellular_membr_CFEM_dom"/>
</dbReference>
<evidence type="ECO:0000256" key="4">
    <source>
        <dbReference type="ARBA" id="ARBA00022525"/>
    </source>
</evidence>
<feature type="compositionally biased region" description="Low complexity" evidence="9">
    <location>
        <begin position="298"/>
        <end position="323"/>
    </location>
</feature>
<evidence type="ECO:0000256" key="2">
    <source>
        <dbReference type="ARBA" id="ARBA00004613"/>
    </source>
</evidence>
<evidence type="ECO:0000256" key="8">
    <source>
        <dbReference type="ARBA" id="ARBA00023288"/>
    </source>
</evidence>
<dbReference type="EMBL" id="JAGMVJ010000008">
    <property type="protein sequence ID" value="KAH7088586.1"/>
    <property type="molecule type" value="Genomic_DNA"/>
</dbReference>
<protein>
    <recommendedName>
        <fullName evidence="10">CFEM domain-containing protein</fullName>
    </recommendedName>
</protein>
<keyword evidence="12" id="KW-1185">Reference proteome</keyword>
<reference evidence="11" key="1">
    <citation type="journal article" date="2021" name="Nat. Commun.">
        <title>Genetic determinants of endophytism in the Arabidopsis root mycobiome.</title>
        <authorList>
            <person name="Mesny F."/>
            <person name="Miyauchi S."/>
            <person name="Thiergart T."/>
            <person name="Pickel B."/>
            <person name="Atanasova L."/>
            <person name="Karlsson M."/>
            <person name="Huettel B."/>
            <person name="Barry K.W."/>
            <person name="Haridas S."/>
            <person name="Chen C."/>
            <person name="Bauer D."/>
            <person name="Andreopoulos W."/>
            <person name="Pangilinan J."/>
            <person name="LaButti K."/>
            <person name="Riley R."/>
            <person name="Lipzen A."/>
            <person name="Clum A."/>
            <person name="Drula E."/>
            <person name="Henrissat B."/>
            <person name="Kohler A."/>
            <person name="Grigoriev I.V."/>
            <person name="Martin F.M."/>
            <person name="Hacquard S."/>
        </authorList>
    </citation>
    <scope>NUCLEOTIDE SEQUENCE</scope>
    <source>
        <strain evidence="11">MPI-SDFR-AT-0120</strain>
    </source>
</reference>
<evidence type="ECO:0000256" key="9">
    <source>
        <dbReference type="SAM" id="MobiDB-lite"/>
    </source>
</evidence>
<evidence type="ECO:0000256" key="6">
    <source>
        <dbReference type="ARBA" id="ARBA00022729"/>
    </source>
</evidence>
<feature type="compositionally biased region" description="Pro residues" evidence="9">
    <location>
        <begin position="194"/>
        <end position="207"/>
    </location>
</feature>
<feature type="region of interest" description="Disordered" evidence="9">
    <location>
        <begin position="467"/>
        <end position="493"/>
    </location>
</feature>
<keyword evidence="4" id="KW-0964">Secreted</keyword>
<dbReference type="OrthoDB" id="5431405at2759"/>
<dbReference type="Pfam" id="PF05730">
    <property type="entry name" value="CFEM"/>
    <property type="match status" value="1"/>
</dbReference>
<evidence type="ECO:0000313" key="12">
    <source>
        <dbReference type="Proteomes" id="UP000813461"/>
    </source>
</evidence>
<organism evidence="11 12">
    <name type="scientific">Paraphoma chrysanthemicola</name>
    <dbReference type="NCBI Taxonomy" id="798071"/>
    <lineage>
        <taxon>Eukaryota</taxon>
        <taxon>Fungi</taxon>
        <taxon>Dikarya</taxon>
        <taxon>Ascomycota</taxon>
        <taxon>Pezizomycotina</taxon>
        <taxon>Dothideomycetes</taxon>
        <taxon>Pleosporomycetidae</taxon>
        <taxon>Pleosporales</taxon>
        <taxon>Pleosporineae</taxon>
        <taxon>Phaeosphaeriaceae</taxon>
        <taxon>Paraphoma</taxon>
    </lineage>
</organism>
<keyword evidence="5" id="KW-0472">Membrane</keyword>
<keyword evidence="5" id="KW-0336">GPI-anchor</keyword>
<feature type="compositionally biased region" description="Low complexity" evidence="9">
    <location>
        <begin position="357"/>
        <end position="377"/>
    </location>
</feature>